<feature type="transmembrane region" description="Helical" evidence="7">
    <location>
        <begin position="432"/>
        <end position="456"/>
    </location>
</feature>
<evidence type="ECO:0000256" key="7">
    <source>
        <dbReference type="SAM" id="Phobius"/>
    </source>
</evidence>
<feature type="transmembrane region" description="Helical" evidence="7">
    <location>
        <begin position="462"/>
        <end position="484"/>
    </location>
</feature>
<feature type="transmembrane region" description="Helical" evidence="7">
    <location>
        <begin position="529"/>
        <end position="548"/>
    </location>
</feature>
<evidence type="ECO:0000256" key="5">
    <source>
        <dbReference type="ARBA" id="ARBA00022989"/>
    </source>
</evidence>
<sequence length="711" mass="74682">MSVTRYFPILVAILYGPTPASAEPSAEAATEQVKVQLVASAAAVHPGDQIWIGVDQQIIPHWHTYWLNPGDSGLATKIQYQLPAGSTVGEIKWPTPSKIVLGPVVNYGYEEAVTLLSPLQVAADAPIGGELPISAKVKWLVCAEICIPQQAELALRLPVVAAGAAVGPGSTLVDSAKASWPKASPWHAELLAAADDTVKLRLTGADLAALREQPLWFYPEQWGPIAHGFQQQATVQDDAVEISLKPGDQPLAAGETLRGVVAVGANGKASGYQVSAVWPAITTTKPLAEAEVQPGLIETRSELTLSWALLLALAGGLILNLMPCVFPVLSLKALALFEQAKHQPRQTRRHGWAYAAGVLTSFAGLAGLMIALKAGGAVIGWGFQFQSPLFVLIVAYLLFAVGLSLSGVFTFGSRIAGIGSGLAARGGYQGSFFTGVLAAVVATPCTAPFMGAAIGFAVTQPAVGMLAVFLSLGAGLALPYWLLCHWPALQRRLPKPGAWMETLKQGLAFPMYATAAWLIWVLARQAGPDAVAAALLGLVLIGLAAWLYQISRPAGDFARHLAFSVAILALTVALAGGTIVVGASGSTATRQAGSDSEAFEVYSAERLSRLRANGTPVFVNFTADWCITCLVNEKVALGNRQVLDSFRERGVVYLKGDWTNRDPAIAEVLAQHGRSGVPLYLYFAPGAPQAAVLPQLLTPDLVIGAVKGASL</sequence>
<dbReference type="SUPFAM" id="SSF52833">
    <property type="entry name" value="Thioredoxin-like"/>
    <property type="match status" value="1"/>
</dbReference>
<feature type="chain" id="PRO_5041682055" evidence="8">
    <location>
        <begin position="23"/>
        <end position="711"/>
    </location>
</feature>
<dbReference type="InterPro" id="IPR003834">
    <property type="entry name" value="Cyt_c_assmbl_TM_dom"/>
</dbReference>
<evidence type="ECO:0000256" key="2">
    <source>
        <dbReference type="ARBA" id="ARBA00022475"/>
    </source>
</evidence>
<accession>A0AA91D9J2</accession>
<keyword evidence="5 7" id="KW-1133">Transmembrane helix</keyword>
<keyword evidence="3 7" id="KW-0812">Transmembrane</keyword>
<feature type="domain" description="Thioredoxin" evidence="9">
    <location>
        <begin position="579"/>
        <end position="711"/>
    </location>
</feature>
<evidence type="ECO:0000256" key="6">
    <source>
        <dbReference type="ARBA" id="ARBA00023136"/>
    </source>
</evidence>
<comment type="caution">
    <text evidence="10">The sequence shown here is derived from an EMBL/GenBank/DDBJ whole genome shotgun (WGS) entry which is preliminary data.</text>
</comment>
<protein>
    <submittedName>
        <fullName evidence="10">Thiol:disulfide interchange protein</fullName>
    </submittedName>
</protein>
<keyword evidence="11" id="KW-1185">Reference proteome</keyword>
<evidence type="ECO:0000256" key="8">
    <source>
        <dbReference type="SAM" id="SignalP"/>
    </source>
</evidence>
<dbReference type="GO" id="GO:0045454">
    <property type="term" value="P:cell redox homeostasis"/>
    <property type="evidence" value="ECO:0007669"/>
    <property type="project" value="TreeGrafter"/>
</dbReference>
<keyword evidence="2" id="KW-1003">Cell membrane</keyword>
<proteinExistence type="predicted"/>
<dbReference type="Pfam" id="PF13899">
    <property type="entry name" value="Thioredoxin_7"/>
    <property type="match status" value="1"/>
</dbReference>
<feature type="transmembrane region" description="Helical" evidence="7">
    <location>
        <begin position="352"/>
        <end position="383"/>
    </location>
</feature>
<dbReference type="Gene3D" id="3.40.30.10">
    <property type="entry name" value="Glutaredoxin"/>
    <property type="match status" value="1"/>
</dbReference>
<dbReference type="PANTHER" id="PTHR32234">
    <property type="entry name" value="THIOL:DISULFIDE INTERCHANGE PROTEIN DSBD"/>
    <property type="match status" value="1"/>
</dbReference>
<evidence type="ECO:0000313" key="11">
    <source>
        <dbReference type="Proteomes" id="UP000077734"/>
    </source>
</evidence>
<reference evidence="10 11" key="1">
    <citation type="submission" date="2016-03" db="EMBL/GenBank/DDBJ databases">
        <authorList>
            <person name="Heylen K."/>
            <person name="De Vos P."/>
            <person name="Vekeman B."/>
        </authorList>
    </citation>
    <scope>NUCLEOTIDE SEQUENCE [LARGE SCALE GENOMIC DNA]</scope>
    <source>
        <strain evidence="10 11">R-49807</strain>
    </source>
</reference>
<evidence type="ECO:0000259" key="9">
    <source>
        <dbReference type="PROSITE" id="PS51352"/>
    </source>
</evidence>
<dbReference type="GO" id="GO:0015035">
    <property type="term" value="F:protein-disulfide reductase activity"/>
    <property type="evidence" value="ECO:0007669"/>
    <property type="project" value="TreeGrafter"/>
</dbReference>
<evidence type="ECO:0000256" key="3">
    <source>
        <dbReference type="ARBA" id="ARBA00022692"/>
    </source>
</evidence>
<dbReference type="InterPro" id="IPR036249">
    <property type="entry name" value="Thioredoxin-like_sf"/>
</dbReference>
<dbReference type="RefSeq" id="WP_064029532.1">
    <property type="nucleotide sequence ID" value="NZ_LUUL01000124.1"/>
</dbReference>
<dbReference type="Pfam" id="PF02683">
    <property type="entry name" value="DsbD_TM"/>
    <property type="match status" value="1"/>
</dbReference>
<feature type="transmembrane region" description="Helical" evidence="7">
    <location>
        <begin position="307"/>
        <end position="331"/>
    </location>
</feature>
<dbReference type="PROSITE" id="PS51352">
    <property type="entry name" value="THIOREDOXIN_2"/>
    <property type="match status" value="1"/>
</dbReference>
<comment type="subcellular location">
    <subcellularLocation>
        <location evidence="1">Cell membrane</location>
        <topology evidence="1">Multi-pass membrane protein</topology>
    </subcellularLocation>
</comment>
<keyword evidence="6 7" id="KW-0472">Membrane</keyword>
<feature type="transmembrane region" description="Helical" evidence="7">
    <location>
        <begin position="505"/>
        <end position="523"/>
    </location>
</feature>
<evidence type="ECO:0000256" key="1">
    <source>
        <dbReference type="ARBA" id="ARBA00004651"/>
    </source>
</evidence>
<dbReference type="Proteomes" id="UP000077734">
    <property type="component" value="Unassembled WGS sequence"/>
</dbReference>
<feature type="transmembrane region" description="Helical" evidence="7">
    <location>
        <begin position="560"/>
        <end position="581"/>
    </location>
</feature>
<feature type="signal peptide" evidence="8">
    <location>
        <begin position="1"/>
        <end position="22"/>
    </location>
</feature>
<dbReference type="GO" id="GO:0005886">
    <property type="term" value="C:plasma membrane"/>
    <property type="evidence" value="ECO:0007669"/>
    <property type="project" value="UniProtKB-SubCell"/>
</dbReference>
<name>A0AA91D9J2_9GAMM</name>
<dbReference type="PANTHER" id="PTHR32234:SF3">
    <property type="entry name" value="SUPPRESSION OF COPPER SENSITIVITY PROTEIN"/>
    <property type="match status" value="1"/>
</dbReference>
<dbReference type="EMBL" id="LUUL01000124">
    <property type="protein sequence ID" value="OAI22334.1"/>
    <property type="molecule type" value="Genomic_DNA"/>
</dbReference>
<evidence type="ECO:0000313" key="10">
    <source>
        <dbReference type="EMBL" id="OAI22334.1"/>
    </source>
</evidence>
<feature type="transmembrane region" description="Helical" evidence="7">
    <location>
        <begin position="389"/>
        <end position="411"/>
    </location>
</feature>
<dbReference type="InterPro" id="IPR013766">
    <property type="entry name" value="Thioredoxin_domain"/>
</dbReference>
<gene>
    <name evidence="10" type="ORF">A1356_19300</name>
</gene>
<evidence type="ECO:0000256" key="4">
    <source>
        <dbReference type="ARBA" id="ARBA00022748"/>
    </source>
</evidence>
<dbReference type="InterPro" id="IPR035671">
    <property type="entry name" value="DsbD_gamma"/>
</dbReference>
<keyword evidence="4" id="KW-0201">Cytochrome c-type biogenesis</keyword>
<dbReference type="InterPro" id="IPR028250">
    <property type="entry name" value="DsbDN"/>
</dbReference>
<dbReference type="GO" id="GO:0017004">
    <property type="term" value="P:cytochrome complex assembly"/>
    <property type="evidence" value="ECO:0007669"/>
    <property type="project" value="UniProtKB-KW"/>
</dbReference>
<dbReference type="CDD" id="cd02953">
    <property type="entry name" value="DsbDgamma"/>
    <property type="match status" value="1"/>
</dbReference>
<dbReference type="Pfam" id="PF11412">
    <property type="entry name" value="DsbD_N"/>
    <property type="match status" value="1"/>
</dbReference>
<keyword evidence="8" id="KW-0732">Signal</keyword>
<dbReference type="AlphaFoldDB" id="A0AA91D9J2"/>
<organism evidence="10 11">
    <name type="scientific">Methylomonas koyamae</name>
    <dbReference type="NCBI Taxonomy" id="702114"/>
    <lineage>
        <taxon>Bacteria</taxon>
        <taxon>Pseudomonadati</taxon>
        <taxon>Pseudomonadota</taxon>
        <taxon>Gammaproteobacteria</taxon>
        <taxon>Methylococcales</taxon>
        <taxon>Methylococcaceae</taxon>
        <taxon>Methylomonas</taxon>
    </lineage>
</organism>